<organism evidence="1 2">
    <name type="scientific">Virgibacillus dokdonensis</name>
    <dbReference type="NCBI Taxonomy" id="302167"/>
    <lineage>
        <taxon>Bacteria</taxon>
        <taxon>Bacillati</taxon>
        <taxon>Bacillota</taxon>
        <taxon>Bacilli</taxon>
        <taxon>Bacillales</taxon>
        <taxon>Bacillaceae</taxon>
        <taxon>Virgibacillus</taxon>
    </lineage>
</organism>
<dbReference type="AlphaFoldDB" id="A0A3E0WVP6"/>
<dbReference type="RefSeq" id="WP_116277216.1">
    <property type="nucleotide sequence ID" value="NZ_NFZX01000003.1"/>
</dbReference>
<reference evidence="1 2" key="1">
    <citation type="submission" date="2017-05" db="EMBL/GenBank/DDBJ databases">
        <title>Virgibacillus sp. AK90 isolated from a saltern of Kakinada, India.</title>
        <authorList>
            <person name="Gupta V."/>
            <person name="Sidhu C."/>
            <person name="Korpole S."/>
            <person name="Pinnaka A.K."/>
        </authorList>
    </citation>
    <scope>NUCLEOTIDE SEQUENCE [LARGE SCALE GENOMIC DNA]</scope>
    <source>
        <strain evidence="1 2">AK90</strain>
    </source>
</reference>
<sequence>MEIAVPLDAKKFIRSEINSSNRRKIVNLVEKAYKLVDEALKDVSFLNWSLGKKHEGYLDNIAVQFMLYEAAKLGELDLIPEIHPNVKKSSYHVELKTDKVVITVNRSKDKYSTARKAIYRSILRQENQCYFVLDEDDFGNIKEEPGYLELTHNHIDRKLDFVVLGVPDGRGKWYSSINLLTEPHLVTKSPEENIIGNQQLVKFKKFAQGAHDNGGKES</sequence>
<protein>
    <submittedName>
        <fullName evidence="1">Uncharacterized protein</fullName>
    </submittedName>
</protein>
<name>A0A3E0WVP6_9BACI</name>
<dbReference type="EMBL" id="NFZX01000003">
    <property type="protein sequence ID" value="RFA37052.1"/>
    <property type="molecule type" value="Genomic_DNA"/>
</dbReference>
<dbReference type="Proteomes" id="UP000256488">
    <property type="component" value="Unassembled WGS sequence"/>
</dbReference>
<accession>A0A3E0WVP6</accession>
<evidence type="ECO:0000313" key="2">
    <source>
        <dbReference type="Proteomes" id="UP000256488"/>
    </source>
</evidence>
<proteinExistence type="predicted"/>
<evidence type="ECO:0000313" key="1">
    <source>
        <dbReference type="EMBL" id="RFA37052.1"/>
    </source>
</evidence>
<gene>
    <name evidence="1" type="ORF">CAI16_02975</name>
</gene>
<comment type="caution">
    <text evidence="1">The sequence shown here is derived from an EMBL/GenBank/DDBJ whole genome shotgun (WGS) entry which is preliminary data.</text>
</comment>